<dbReference type="Proteomes" id="UP000005667">
    <property type="component" value="Plasmid AZO_p4"/>
</dbReference>
<evidence type="ECO:0000313" key="2">
    <source>
        <dbReference type="EMBL" id="CBS90598.1"/>
    </source>
</evidence>
<keyword evidence="2" id="KW-0614">Plasmid</keyword>
<keyword evidence="3" id="KW-1185">Reference proteome</keyword>
<sequence length="86" mass="9479">MSGEDVVGNSKKAVYRRQREDRASATPKAGHAFWSGLVMGLGAMTLLGPTEFNPPRYSGEGIRGSWRAVGDHVRTVMRRERDGQAF</sequence>
<dbReference type="KEGG" id="ali:AZOLI_p40202"/>
<protein>
    <submittedName>
        <fullName evidence="2">Uncharacterized protein</fullName>
    </submittedName>
</protein>
<dbReference type="HOGENOM" id="CLU_2491140_0_0_5"/>
<gene>
    <name evidence="2" type="ordered locus">AZOLI_p40202</name>
</gene>
<evidence type="ECO:0000313" key="3">
    <source>
        <dbReference type="Proteomes" id="UP000005667"/>
    </source>
</evidence>
<feature type="region of interest" description="Disordered" evidence="1">
    <location>
        <begin position="1"/>
        <end position="27"/>
    </location>
</feature>
<organism evidence="2 3">
    <name type="scientific">Azospirillum lipoferum (strain 4B)</name>
    <dbReference type="NCBI Taxonomy" id="862719"/>
    <lineage>
        <taxon>Bacteria</taxon>
        <taxon>Pseudomonadati</taxon>
        <taxon>Pseudomonadota</taxon>
        <taxon>Alphaproteobacteria</taxon>
        <taxon>Rhodospirillales</taxon>
        <taxon>Azospirillaceae</taxon>
        <taxon>Azospirillum</taxon>
    </lineage>
</organism>
<dbReference type="AlphaFoldDB" id="G7ZGX6"/>
<proteinExistence type="predicted"/>
<reference evidence="3" key="1">
    <citation type="journal article" date="2011" name="PLoS Genet.">
        <title>Azospirillum genomes reveal transition of bacteria from aquatic to terrestrial environments.</title>
        <authorList>
            <person name="Wisniewski-Dye F."/>
            <person name="Borziak K."/>
            <person name="Khalsa-Moyers G."/>
            <person name="Alexandre G."/>
            <person name="Sukharnikov L.O."/>
            <person name="Wuichet K."/>
            <person name="Hurst G.B."/>
            <person name="McDonald W.H."/>
            <person name="Robertson J.S."/>
            <person name="Barbe V."/>
            <person name="Calteau A."/>
            <person name="Rouy Z."/>
            <person name="Mangenot S."/>
            <person name="Prigent-Combaret C."/>
            <person name="Normand P."/>
            <person name="Boyer M."/>
            <person name="Siguier P."/>
            <person name="Dessaux Y."/>
            <person name="Elmerich C."/>
            <person name="Condemine G."/>
            <person name="Krishnen G."/>
            <person name="Kennedy I."/>
            <person name="Paterson A.H."/>
            <person name="Gonzalez V."/>
            <person name="Mavingui P."/>
            <person name="Zhulin I.B."/>
        </authorList>
    </citation>
    <scope>NUCLEOTIDE SEQUENCE [LARGE SCALE GENOMIC DNA]</scope>
    <source>
        <strain evidence="3">4B</strain>
    </source>
</reference>
<dbReference type="EMBL" id="FQ311872">
    <property type="protein sequence ID" value="CBS90598.1"/>
    <property type="molecule type" value="Genomic_DNA"/>
</dbReference>
<evidence type="ECO:0000256" key="1">
    <source>
        <dbReference type="SAM" id="MobiDB-lite"/>
    </source>
</evidence>
<geneLocation type="plasmid" evidence="2 3">
    <name>AZO_p4</name>
</geneLocation>
<accession>G7ZGX6</accession>
<name>G7ZGX6_AZOL4</name>